<dbReference type="AlphaFoldDB" id="X1M7K8"/>
<evidence type="ECO:0000313" key="2">
    <source>
        <dbReference type="EMBL" id="GAI14056.1"/>
    </source>
</evidence>
<keyword evidence="1" id="KW-0812">Transmembrane</keyword>
<protein>
    <submittedName>
        <fullName evidence="2">Uncharacterized protein</fullName>
    </submittedName>
</protein>
<comment type="caution">
    <text evidence="2">The sequence shown here is derived from an EMBL/GenBank/DDBJ whole genome shotgun (WGS) entry which is preliminary data.</text>
</comment>
<keyword evidence="1" id="KW-0472">Membrane</keyword>
<organism evidence="2">
    <name type="scientific">marine sediment metagenome</name>
    <dbReference type="NCBI Taxonomy" id="412755"/>
    <lineage>
        <taxon>unclassified sequences</taxon>
        <taxon>metagenomes</taxon>
        <taxon>ecological metagenomes</taxon>
    </lineage>
</organism>
<dbReference type="EMBL" id="BARV01009240">
    <property type="protein sequence ID" value="GAI14056.1"/>
    <property type="molecule type" value="Genomic_DNA"/>
</dbReference>
<feature type="transmembrane region" description="Helical" evidence="1">
    <location>
        <begin position="21"/>
        <end position="38"/>
    </location>
</feature>
<gene>
    <name evidence="2" type="ORF">S06H3_18304</name>
</gene>
<name>X1M7K8_9ZZZZ</name>
<proteinExistence type="predicted"/>
<feature type="non-terminal residue" evidence="2">
    <location>
        <position position="61"/>
    </location>
</feature>
<evidence type="ECO:0000256" key="1">
    <source>
        <dbReference type="SAM" id="Phobius"/>
    </source>
</evidence>
<reference evidence="2" key="1">
    <citation type="journal article" date="2014" name="Front. Microbiol.">
        <title>High frequency of phylogenetically diverse reductive dehalogenase-homologous genes in deep subseafloor sedimentary metagenomes.</title>
        <authorList>
            <person name="Kawai M."/>
            <person name="Futagami T."/>
            <person name="Toyoda A."/>
            <person name="Takaki Y."/>
            <person name="Nishi S."/>
            <person name="Hori S."/>
            <person name="Arai W."/>
            <person name="Tsubouchi T."/>
            <person name="Morono Y."/>
            <person name="Uchiyama I."/>
            <person name="Ito T."/>
            <person name="Fujiyama A."/>
            <person name="Inagaki F."/>
            <person name="Takami H."/>
        </authorList>
    </citation>
    <scope>NUCLEOTIDE SEQUENCE</scope>
    <source>
        <strain evidence="2">Expedition CK06-06</strain>
    </source>
</reference>
<sequence>MPTFTKKLEKKPFRTIKHITRIGFVVAFFVFGLFWAFSDVSARTTYYSTDFEIFDLGAIAG</sequence>
<accession>X1M7K8</accession>
<keyword evidence="1" id="KW-1133">Transmembrane helix</keyword>